<evidence type="ECO:0000313" key="1">
    <source>
        <dbReference type="EMBL" id="SFU27189.1"/>
    </source>
</evidence>
<proteinExistence type="predicted"/>
<dbReference type="EMBL" id="FPBK01000001">
    <property type="protein sequence ID" value="SFU27189.1"/>
    <property type="molecule type" value="Genomic_DNA"/>
</dbReference>
<organism evidence="1 2">
    <name type="scientific">Pustulibacterium marinum</name>
    <dbReference type="NCBI Taxonomy" id="1224947"/>
    <lineage>
        <taxon>Bacteria</taxon>
        <taxon>Pseudomonadati</taxon>
        <taxon>Bacteroidota</taxon>
        <taxon>Flavobacteriia</taxon>
        <taxon>Flavobacteriales</taxon>
        <taxon>Flavobacteriaceae</taxon>
        <taxon>Pustulibacterium</taxon>
    </lineage>
</organism>
<name>A0A1I7ETG8_9FLAO</name>
<dbReference type="OrthoDB" id="1490993at2"/>
<sequence length="317" mass="36853">MKILFTSIATLLASTFLPINDSNTTPKNNLNYISDNYYVGVYKADSLFIKGDYEKSYTILDDLFKEFTPVNMEIYNEYKTYVKASYIAGNASETFQHFKNLITTYGISWKQITHDNVLNTIAKENDFVLEDYNQLKNTFDSHVDNALVTEIKSLKEKLNFYRNLEKLNDASMKIKIVNFKKEYLQRIESILNKNGYPSISETGKSSKNAYIDLQDDFYMLLQNISDEGLKNNILPTLKTLVAKGECDPKIYAKLYDYHLSKESHQQKFGTITFDSEDHIQNKDSINIYRKSIGLPSYGYESWRFKNLHPVDYKKINP</sequence>
<reference evidence="1 2" key="1">
    <citation type="submission" date="2016-10" db="EMBL/GenBank/DDBJ databases">
        <authorList>
            <person name="de Groot N.N."/>
        </authorList>
    </citation>
    <scope>NUCLEOTIDE SEQUENCE [LARGE SCALE GENOMIC DNA]</scope>
    <source>
        <strain evidence="1 2">CGMCC 1.12333</strain>
    </source>
</reference>
<protein>
    <submittedName>
        <fullName evidence="1">Uncharacterized protein</fullName>
    </submittedName>
</protein>
<dbReference type="AlphaFoldDB" id="A0A1I7ETG8"/>
<dbReference type="Proteomes" id="UP000199138">
    <property type="component" value="Unassembled WGS sequence"/>
</dbReference>
<accession>A0A1I7ETG8</accession>
<evidence type="ECO:0000313" key="2">
    <source>
        <dbReference type="Proteomes" id="UP000199138"/>
    </source>
</evidence>
<dbReference type="RefSeq" id="WP_093021440.1">
    <property type="nucleotide sequence ID" value="NZ_FPBK01000001.1"/>
</dbReference>
<gene>
    <name evidence="1" type="ORF">SAMN05216480_10198</name>
</gene>
<keyword evidence="2" id="KW-1185">Reference proteome</keyword>